<keyword evidence="2" id="KW-1185">Reference proteome</keyword>
<protein>
    <submittedName>
        <fullName evidence="1">Predicted orf</fullName>
    </submittedName>
</protein>
<dbReference type="KEGG" id="ppr:PBPRC0056"/>
<organism evidence="1 2">
    <name type="scientific">Photobacterium profundum (strain SS9)</name>
    <dbReference type="NCBI Taxonomy" id="298386"/>
    <lineage>
        <taxon>Bacteria</taxon>
        <taxon>Pseudomonadati</taxon>
        <taxon>Pseudomonadota</taxon>
        <taxon>Gammaproteobacteria</taxon>
        <taxon>Vibrionales</taxon>
        <taxon>Vibrionaceae</taxon>
        <taxon>Photobacterium</taxon>
    </lineage>
</organism>
<dbReference type="AlphaFoldDB" id="Q6LWC0"/>
<evidence type="ECO:0000313" key="1">
    <source>
        <dbReference type="EMBL" id="CAG17994.1"/>
    </source>
</evidence>
<name>Q6LWC0_PHOPR</name>
<proteinExistence type="predicted"/>
<accession>Q6LWC0</accession>
<evidence type="ECO:0000313" key="2">
    <source>
        <dbReference type="Proteomes" id="UP000000593"/>
    </source>
</evidence>
<geneLocation type="plasmid" evidence="1 2">
    <name>pPBPR1</name>
</geneLocation>
<dbReference type="Proteomes" id="UP000000593">
    <property type="component" value="Plasmid pPBPR1"/>
</dbReference>
<dbReference type="HOGENOM" id="CLU_2207584_0_0_6"/>
<dbReference type="EMBL" id="CR377818">
    <property type="protein sequence ID" value="CAG17994.1"/>
    <property type="molecule type" value="Genomic_DNA"/>
</dbReference>
<gene>
    <name evidence="1" type="ordered locus">PBPRC0056</name>
</gene>
<keyword evidence="1" id="KW-0614">Plasmid</keyword>
<reference evidence="2" key="1">
    <citation type="journal article" date="2005" name="Science">
        <title>Life at depth: Photobacterium profundum genome sequence and expression analysis.</title>
        <authorList>
            <person name="Vezzi A."/>
            <person name="Campanaro S."/>
            <person name="D'Angelo M."/>
            <person name="Simonato F."/>
            <person name="Vitulo N."/>
            <person name="Lauro F.M."/>
            <person name="Cestaro A."/>
            <person name="Malacrida G."/>
            <person name="Simionati B."/>
            <person name="Cannata N."/>
            <person name="Romualdi C."/>
            <person name="Bartlett D.H."/>
            <person name="Valle G."/>
        </authorList>
    </citation>
    <scope>NUCLEOTIDE SEQUENCE [LARGE SCALE GENOMIC DNA]</scope>
    <source>
        <strain evidence="2">ATCC BAA-1253 / SS9</strain>
    </source>
</reference>
<sequence length="107" mass="12439">MLLVEVNDERKQYCPFPNKGKKYPEQLIKLPSSGVVFDCISRGKTLGTTRNEKERAWLYQKTRIVSSLSLSSVKKSSSEHWASTWLKLMGLDTMMVWKIQRLTLKMK</sequence>